<sequence length="436" mass="48267">MPIPHASSIAVSRDGFSFDKHGFYAVTPCGNQHLRAKPHQLSDFFSPHNKTSYPLHWFEAQLLHYGLPKADSKSVAMIRLWDAAKAHLLVVPDNIAKLKVQLKEEWTKKFDEARSDRSSGSKRKSKDDSAIAQKKQKKQKEKSSAAEPPVANAPAGTSTSKLPAPVAASPTNGSSGRSPKKQSKRPRAVEEFPSSIQPPPSTTGETPSLTHPASPAISIESDRSILLQDTPSAGSSRRTTHKHSRYLGDRPGGEGWGWPNNADAHPISSDDDDDGFSSDSDAELAPLGNISGDYSIRCPGVIDINHNYDDCDFEVRLKLKGSKLWGRFNLGLNDGILRFREAPSASSRDEVAFTWRGNEDNGPIVFGDDNTGYIKFLGGGRIHGQLNSSFGWVFKFRGQRESSDGTKDRLSYRKMIGEWNEYTEEEYERRRISRWG</sequence>
<feature type="compositionally biased region" description="Polar residues" evidence="1">
    <location>
        <begin position="202"/>
        <end position="211"/>
    </location>
</feature>
<proteinExistence type="predicted"/>
<organism evidence="2 3">
    <name type="scientific">Stachybotrys elegans</name>
    <dbReference type="NCBI Taxonomy" id="80388"/>
    <lineage>
        <taxon>Eukaryota</taxon>
        <taxon>Fungi</taxon>
        <taxon>Dikarya</taxon>
        <taxon>Ascomycota</taxon>
        <taxon>Pezizomycotina</taxon>
        <taxon>Sordariomycetes</taxon>
        <taxon>Hypocreomycetidae</taxon>
        <taxon>Hypocreales</taxon>
        <taxon>Stachybotryaceae</taxon>
        <taxon>Stachybotrys</taxon>
    </lineage>
</organism>
<feature type="compositionally biased region" description="Basic and acidic residues" evidence="1">
    <location>
        <begin position="110"/>
        <end position="129"/>
    </location>
</feature>
<keyword evidence="3" id="KW-1185">Reference proteome</keyword>
<evidence type="ECO:0000313" key="3">
    <source>
        <dbReference type="Proteomes" id="UP000813444"/>
    </source>
</evidence>
<accession>A0A8K0SD82</accession>
<reference evidence="2" key="1">
    <citation type="journal article" date="2021" name="Nat. Commun.">
        <title>Genetic determinants of endophytism in the Arabidopsis root mycobiome.</title>
        <authorList>
            <person name="Mesny F."/>
            <person name="Miyauchi S."/>
            <person name="Thiergart T."/>
            <person name="Pickel B."/>
            <person name="Atanasova L."/>
            <person name="Karlsson M."/>
            <person name="Huettel B."/>
            <person name="Barry K.W."/>
            <person name="Haridas S."/>
            <person name="Chen C."/>
            <person name="Bauer D."/>
            <person name="Andreopoulos W."/>
            <person name="Pangilinan J."/>
            <person name="LaButti K."/>
            <person name="Riley R."/>
            <person name="Lipzen A."/>
            <person name="Clum A."/>
            <person name="Drula E."/>
            <person name="Henrissat B."/>
            <person name="Kohler A."/>
            <person name="Grigoriev I.V."/>
            <person name="Martin F.M."/>
            <person name="Hacquard S."/>
        </authorList>
    </citation>
    <scope>NUCLEOTIDE SEQUENCE</scope>
    <source>
        <strain evidence="2">MPI-CAGE-CH-0235</strain>
    </source>
</reference>
<feature type="compositionally biased region" description="Polar residues" evidence="1">
    <location>
        <begin position="227"/>
        <end position="237"/>
    </location>
</feature>
<feature type="compositionally biased region" description="Acidic residues" evidence="1">
    <location>
        <begin position="269"/>
        <end position="282"/>
    </location>
</feature>
<dbReference type="Proteomes" id="UP000813444">
    <property type="component" value="Unassembled WGS sequence"/>
</dbReference>
<dbReference type="AlphaFoldDB" id="A0A8K0SD82"/>
<protein>
    <submittedName>
        <fullName evidence="2">Uncharacterized protein</fullName>
    </submittedName>
</protein>
<comment type="caution">
    <text evidence="2">The sequence shown here is derived from an EMBL/GenBank/DDBJ whole genome shotgun (WGS) entry which is preliminary data.</text>
</comment>
<name>A0A8K0SD82_9HYPO</name>
<feature type="region of interest" description="Disordered" evidence="1">
    <location>
        <begin position="110"/>
        <end position="284"/>
    </location>
</feature>
<gene>
    <name evidence="2" type="ORF">B0I35DRAFT_446962</name>
</gene>
<evidence type="ECO:0000256" key="1">
    <source>
        <dbReference type="SAM" id="MobiDB-lite"/>
    </source>
</evidence>
<evidence type="ECO:0000313" key="2">
    <source>
        <dbReference type="EMBL" id="KAH7303318.1"/>
    </source>
</evidence>
<dbReference type="OrthoDB" id="4121058at2759"/>
<dbReference type="EMBL" id="JAGPNK010000036">
    <property type="protein sequence ID" value="KAH7303318.1"/>
    <property type="molecule type" value="Genomic_DNA"/>
</dbReference>